<keyword evidence="7" id="KW-1185">Reference proteome</keyword>
<dbReference type="PANTHER" id="PTHR44051:SF8">
    <property type="entry name" value="GLUTATHIONE S-TRANSFERASE GSTA"/>
    <property type="match status" value="1"/>
</dbReference>
<dbReference type="SFLD" id="SFLDS00019">
    <property type="entry name" value="Glutathione_Transferase_(cytos"/>
    <property type="match status" value="1"/>
</dbReference>
<evidence type="ECO:0000313" key="7">
    <source>
        <dbReference type="Proteomes" id="UP000478008"/>
    </source>
</evidence>
<dbReference type="Pfam" id="PF13409">
    <property type="entry name" value="GST_N_2"/>
    <property type="match status" value="1"/>
</dbReference>
<organism evidence="6 7">
    <name type="scientific">Dekkera bruxellensis</name>
    <name type="common">Brettanomyces custersii</name>
    <dbReference type="NCBI Taxonomy" id="5007"/>
    <lineage>
        <taxon>Eukaryota</taxon>
        <taxon>Fungi</taxon>
        <taxon>Dikarya</taxon>
        <taxon>Ascomycota</taxon>
        <taxon>Saccharomycotina</taxon>
        <taxon>Pichiomycetes</taxon>
        <taxon>Pichiales</taxon>
        <taxon>Pichiaceae</taxon>
        <taxon>Brettanomyces</taxon>
    </lineage>
</organism>
<dbReference type="PANTHER" id="PTHR44051">
    <property type="entry name" value="GLUTATHIONE S-TRANSFERASE-RELATED"/>
    <property type="match status" value="1"/>
</dbReference>
<evidence type="ECO:0000313" key="8">
    <source>
        <dbReference type="Proteomes" id="UP000568158"/>
    </source>
</evidence>
<evidence type="ECO:0000259" key="3">
    <source>
        <dbReference type="PROSITE" id="PS50405"/>
    </source>
</evidence>
<dbReference type="EMBL" id="CABFWN010000002">
    <property type="protein sequence ID" value="VUG17165.1"/>
    <property type="molecule type" value="Genomic_DNA"/>
</dbReference>
<dbReference type="SUPFAM" id="SSF47616">
    <property type="entry name" value="GST C-terminal domain-like"/>
    <property type="match status" value="1"/>
</dbReference>
<dbReference type="InterPro" id="IPR040079">
    <property type="entry name" value="Glutathione_S-Trfase"/>
</dbReference>
<dbReference type="RefSeq" id="XP_041135909.1">
    <property type="nucleotide sequence ID" value="XM_041282070.1"/>
</dbReference>
<dbReference type="InterPro" id="IPR004046">
    <property type="entry name" value="GST_C"/>
</dbReference>
<accession>A0A3F2Y4P6</accession>
<dbReference type="SFLD" id="SFLDG00358">
    <property type="entry name" value="Main_(cytGST)"/>
    <property type="match status" value="1"/>
</dbReference>
<dbReference type="Proteomes" id="UP000568158">
    <property type="component" value="Unassembled WGS sequence"/>
</dbReference>
<proteinExistence type="inferred from homology"/>
<sequence length="232" mass="26735">MTAIITRNNDPKSVGTKGSQTYLYSWSTTNGVRPTILLELLEATYYLNKVDISKKIQKEKWYLEHNANGKIPTLAWIEADGSITYVNESAAILLFLAEKLDKKNEFSFKIGSLEYYEDIEWLFFVLSGLGPNKSNWKYFSTLPVKNDSAIKKYRDELLRNLGVVNTRLQRNGTGYLVGKHIGLADIALYPWIRKEQLPGLEKEIEQFPYVKKWIKSFDDNANVQKGYSVFKQ</sequence>
<dbReference type="Pfam" id="PF00043">
    <property type="entry name" value="GST_C"/>
    <property type="match status" value="1"/>
</dbReference>
<gene>
    <name evidence="5" type="ORF">BRETT_003563</name>
    <name evidence="6" type="ORF">DEBR0S2_00188G</name>
    <name evidence="4" type="ORF">HII12_004437</name>
</gene>
<name>A0A3F2Y4P6_DEKBR</name>
<evidence type="ECO:0000313" key="4">
    <source>
        <dbReference type="EMBL" id="KAF6007547.1"/>
    </source>
</evidence>
<reference evidence="5" key="4">
    <citation type="journal article" name="BMC Genomics">
        <title>New genome assemblies reveal patterns of domestication and adaptation across Brettanomyces (Dekkera) species.</title>
        <authorList>
            <person name="Roach M.J."/>
            <person name="Borneman A.R."/>
        </authorList>
    </citation>
    <scope>NUCLEOTIDE SEQUENCE</scope>
    <source>
        <strain evidence="5">UCD 2041</strain>
    </source>
</reference>
<dbReference type="STRING" id="5007.A0A3F2Y4P6"/>
<reference evidence="4 8" key="2">
    <citation type="journal article" date="2020" name="Appl. Microbiol. Biotechnol.">
        <title>Targeted gene deletion in Brettanomyces bruxellensis with an expression-free CRISPR-Cas9 system.</title>
        <authorList>
            <person name="Varela C."/>
            <person name="Bartel C."/>
            <person name="Onetto C."/>
            <person name="Borneman A."/>
        </authorList>
    </citation>
    <scope>NUCLEOTIDE SEQUENCE [LARGE SCALE GENOMIC DNA]</scope>
    <source>
        <strain evidence="4 8">AWRI1613</strain>
    </source>
</reference>
<evidence type="ECO:0000313" key="6">
    <source>
        <dbReference type="EMBL" id="VUG17165.1"/>
    </source>
</evidence>
<feature type="domain" description="GST N-terminal" evidence="2">
    <location>
        <begin position="18"/>
        <end position="104"/>
    </location>
</feature>
<dbReference type="KEGG" id="bbrx:BRETT_003563"/>
<reference evidence="6 7" key="1">
    <citation type="submission" date="2019-07" db="EMBL/GenBank/DDBJ databases">
        <authorList>
            <person name="Friedrich A."/>
            <person name="Schacherer J."/>
        </authorList>
    </citation>
    <scope>NUCLEOTIDE SEQUENCE [LARGE SCALE GENOMIC DNA]</scope>
</reference>
<reference evidence="5" key="3">
    <citation type="submission" date="2020-10" db="EMBL/GenBank/DDBJ databases">
        <authorList>
            <person name="Palmer J.M."/>
        </authorList>
    </citation>
    <scope>NUCLEOTIDE SEQUENCE</scope>
    <source>
        <strain evidence="5">UCD 2041</strain>
    </source>
</reference>
<dbReference type="SUPFAM" id="SSF52833">
    <property type="entry name" value="Thioredoxin-like"/>
    <property type="match status" value="1"/>
</dbReference>
<dbReference type="Proteomes" id="UP000478008">
    <property type="component" value="Unassembled WGS sequence"/>
</dbReference>
<evidence type="ECO:0000256" key="1">
    <source>
        <dbReference type="ARBA" id="ARBA00007409"/>
    </source>
</evidence>
<dbReference type="EMBL" id="CP063134">
    <property type="protein sequence ID" value="QOU19416.1"/>
    <property type="molecule type" value="Genomic_DNA"/>
</dbReference>
<dbReference type="InterPro" id="IPR036249">
    <property type="entry name" value="Thioredoxin-like_sf"/>
</dbReference>
<dbReference type="GeneID" id="64575486"/>
<comment type="similarity">
    <text evidence="1">Belongs to the GST superfamily.</text>
</comment>
<dbReference type="InterPro" id="IPR036282">
    <property type="entry name" value="Glutathione-S-Trfase_C_sf"/>
</dbReference>
<dbReference type="AlphaFoldDB" id="A0A3F2Y4P6"/>
<dbReference type="InterPro" id="IPR004045">
    <property type="entry name" value="Glutathione_S-Trfase_N"/>
</dbReference>
<dbReference type="InterPro" id="IPR010987">
    <property type="entry name" value="Glutathione-S-Trfase_C-like"/>
</dbReference>
<dbReference type="PROSITE" id="PS50404">
    <property type="entry name" value="GST_NTER"/>
    <property type="match status" value="1"/>
</dbReference>
<dbReference type="EMBL" id="JABCYN010000041">
    <property type="protein sequence ID" value="KAF6007547.1"/>
    <property type="molecule type" value="Genomic_DNA"/>
</dbReference>
<protein>
    <submittedName>
        <fullName evidence="6">DEBR0S2_00188g1_1</fullName>
    </submittedName>
</protein>
<feature type="domain" description="GST C-terminal" evidence="3">
    <location>
        <begin position="111"/>
        <end position="232"/>
    </location>
</feature>
<dbReference type="OMA" id="KEPWFTK"/>
<dbReference type="OrthoDB" id="422574at2759"/>
<dbReference type="Proteomes" id="UP000663131">
    <property type="component" value="Chromosome 6"/>
</dbReference>
<evidence type="ECO:0000313" key="5">
    <source>
        <dbReference type="EMBL" id="QOU19416.1"/>
    </source>
</evidence>
<dbReference type="PROSITE" id="PS50405">
    <property type="entry name" value="GST_CTER"/>
    <property type="match status" value="1"/>
</dbReference>
<dbReference type="Gene3D" id="1.20.1050.130">
    <property type="match status" value="1"/>
</dbReference>
<evidence type="ECO:0000259" key="2">
    <source>
        <dbReference type="PROSITE" id="PS50404"/>
    </source>
</evidence>